<evidence type="ECO:0000313" key="6">
    <source>
        <dbReference type="Proteomes" id="UP001499979"/>
    </source>
</evidence>
<evidence type="ECO:0000313" key="5">
    <source>
        <dbReference type="EMBL" id="GAA1146975.1"/>
    </source>
</evidence>
<protein>
    <recommendedName>
        <fullName evidence="4">HTH luxR-type domain-containing protein</fullName>
    </recommendedName>
</protein>
<evidence type="ECO:0000256" key="1">
    <source>
        <dbReference type="ARBA" id="ARBA00023015"/>
    </source>
</evidence>
<evidence type="ECO:0000256" key="3">
    <source>
        <dbReference type="ARBA" id="ARBA00023163"/>
    </source>
</evidence>
<proteinExistence type="predicted"/>
<dbReference type="Proteomes" id="UP001499979">
    <property type="component" value="Unassembled WGS sequence"/>
</dbReference>
<accession>A0ABN1UG59</accession>
<dbReference type="SMART" id="SM00421">
    <property type="entry name" value="HTH_LUXR"/>
    <property type="match status" value="1"/>
</dbReference>
<dbReference type="PANTHER" id="PTHR44688">
    <property type="entry name" value="DNA-BINDING TRANSCRIPTIONAL ACTIVATOR DEVR_DOSR"/>
    <property type="match status" value="1"/>
</dbReference>
<feature type="domain" description="HTH luxR-type" evidence="4">
    <location>
        <begin position="261"/>
        <end position="326"/>
    </location>
</feature>
<dbReference type="CDD" id="cd06170">
    <property type="entry name" value="LuxR_C_like"/>
    <property type="match status" value="1"/>
</dbReference>
<name>A0ABN1UG59_9ACTN</name>
<sequence>MRVDPPPVAEILEVAASTMPLPERARALVASVGRWLPADAIWLTLSDPGSTVSATVGSTGLDQSILDYLDRPSVAREIQLAELNQNRPPVTVTELPVPVDELPTWADCLLPAGFREGLGVPLCEPGGPYLGMLSFFFATGEAPSSAVRDHLGEIAPLIALGLSPLRSLRAVARLVAGAVSGVVLLRNGTSHALPGLDEHPLLGPGSPVVDLARQSLVAGQVFRSFLWPEDGDPGTTGHARITVLAATDAPDFVLGTLVVTPGADCQGLSPRELEVLGLLVDGCSNQQISRQLGVALRTVAAHVEHILHKLEVPTRTLAAVRAEREGWHVPPTSRSRYP</sequence>
<dbReference type="EMBL" id="BAAAJE010000014">
    <property type="protein sequence ID" value="GAA1146975.1"/>
    <property type="molecule type" value="Genomic_DNA"/>
</dbReference>
<dbReference type="SUPFAM" id="SSF46894">
    <property type="entry name" value="C-terminal effector domain of the bipartite response regulators"/>
    <property type="match status" value="1"/>
</dbReference>
<comment type="caution">
    <text evidence="5">The sequence shown here is derived from an EMBL/GenBank/DDBJ whole genome shotgun (WGS) entry which is preliminary data.</text>
</comment>
<dbReference type="InterPro" id="IPR029016">
    <property type="entry name" value="GAF-like_dom_sf"/>
</dbReference>
<evidence type="ECO:0000256" key="2">
    <source>
        <dbReference type="ARBA" id="ARBA00023125"/>
    </source>
</evidence>
<evidence type="ECO:0000259" key="4">
    <source>
        <dbReference type="PROSITE" id="PS50043"/>
    </source>
</evidence>
<dbReference type="SUPFAM" id="SSF55781">
    <property type="entry name" value="GAF domain-like"/>
    <property type="match status" value="1"/>
</dbReference>
<reference evidence="5 6" key="1">
    <citation type="journal article" date="2019" name="Int. J. Syst. Evol. Microbiol.">
        <title>The Global Catalogue of Microorganisms (GCM) 10K type strain sequencing project: providing services to taxonomists for standard genome sequencing and annotation.</title>
        <authorList>
            <consortium name="The Broad Institute Genomics Platform"/>
            <consortium name="The Broad Institute Genome Sequencing Center for Infectious Disease"/>
            <person name="Wu L."/>
            <person name="Ma J."/>
        </authorList>
    </citation>
    <scope>NUCLEOTIDE SEQUENCE [LARGE SCALE GENOMIC DNA]</scope>
    <source>
        <strain evidence="5 6">JCM 11813</strain>
    </source>
</reference>
<keyword evidence="1" id="KW-0805">Transcription regulation</keyword>
<dbReference type="PROSITE" id="PS50043">
    <property type="entry name" value="HTH_LUXR_2"/>
    <property type="match status" value="1"/>
</dbReference>
<dbReference type="PRINTS" id="PR00038">
    <property type="entry name" value="HTHLUXR"/>
</dbReference>
<keyword evidence="2" id="KW-0238">DNA-binding</keyword>
<organism evidence="5 6">
    <name type="scientific">Nocardioides aquiterrae</name>
    <dbReference type="NCBI Taxonomy" id="203799"/>
    <lineage>
        <taxon>Bacteria</taxon>
        <taxon>Bacillati</taxon>
        <taxon>Actinomycetota</taxon>
        <taxon>Actinomycetes</taxon>
        <taxon>Propionibacteriales</taxon>
        <taxon>Nocardioidaceae</taxon>
        <taxon>Nocardioides</taxon>
    </lineage>
</organism>
<dbReference type="Pfam" id="PF00196">
    <property type="entry name" value="GerE"/>
    <property type="match status" value="1"/>
</dbReference>
<dbReference type="InterPro" id="IPR036388">
    <property type="entry name" value="WH-like_DNA-bd_sf"/>
</dbReference>
<keyword evidence="6" id="KW-1185">Reference proteome</keyword>
<dbReference type="PANTHER" id="PTHR44688:SF16">
    <property type="entry name" value="DNA-BINDING TRANSCRIPTIONAL ACTIVATOR DEVR_DOSR"/>
    <property type="match status" value="1"/>
</dbReference>
<dbReference type="PROSITE" id="PS00622">
    <property type="entry name" value="HTH_LUXR_1"/>
    <property type="match status" value="1"/>
</dbReference>
<dbReference type="Gene3D" id="3.30.450.40">
    <property type="match status" value="1"/>
</dbReference>
<dbReference type="InterPro" id="IPR016032">
    <property type="entry name" value="Sig_transdc_resp-reg_C-effctor"/>
</dbReference>
<dbReference type="InterPro" id="IPR000792">
    <property type="entry name" value="Tscrpt_reg_LuxR_C"/>
</dbReference>
<gene>
    <name evidence="5" type="ORF">GCM10009606_27310</name>
</gene>
<keyword evidence="3" id="KW-0804">Transcription</keyword>
<dbReference type="Gene3D" id="1.10.10.10">
    <property type="entry name" value="Winged helix-like DNA-binding domain superfamily/Winged helix DNA-binding domain"/>
    <property type="match status" value="1"/>
</dbReference>